<keyword evidence="2" id="KW-0489">Methyltransferase</keyword>
<dbReference type="EMBL" id="FMHU01000001">
    <property type="protein sequence ID" value="SCL17510.1"/>
    <property type="molecule type" value="Genomic_DNA"/>
</dbReference>
<dbReference type="GO" id="GO:0032259">
    <property type="term" value="P:methylation"/>
    <property type="evidence" value="ECO:0007669"/>
    <property type="project" value="UniProtKB-KW"/>
</dbReference>
<feature type="domain" description="Methyltransferase" evidence="1">
    <location>
        <begin position="61"/>
        <end position="161"/>
    </location>
</feature>
<dbReference type="Pfam" id="PF13649">
    <property type="entry name" value="Methyltransf_25"/>
    <property type="match status" value="1"/>
</dbReference>
<keyword evidence="2" id="KW-0808">Transferase</keyword>
<organism evidence="2 3">
    <name type="scientific">Micromonospora inyonensis</name>
    <dbReference type="NCBI Taxonomy" id="47866"/>
    <lineage>
        <taxon>Bacteria</taxon>
        <taxon>Bacillati</taxon>
        <taxon>Actinomycetota</taxon>
        <taxon>Actinomycetes</taxon>
        <taxon>Micromonosporales</taxon>
        <taxon>Micromonosporaceae</taxon>
        <taxon>Micromonospora</taxon>
    </lineage>
</organism>
<reference evidence="3" key="1">
    <citation type="submission" date="2016-06" db="EMBL/GenBank/DDBJ databases">
        <authorList>
            <person name="Varghese N."/>
        </authorList>
    </citation>
    <scope>NUCLEOTIDE SEQUENCE [LARGE SCALE GENOMIC DNA]</scope>
    <source>
        <strain evidence="3">DSM 46123</strain>
    </source>
</reference>
<dbReference type="Gene3D" id="3.40.50.150">
    <property type="entry name" value="Vaccinia Virus protein VP39"/>
    <property type="match status" value="1"/>
</dbReference>
<evidence type="ECO:0000313" key="2">
    <source>
        <dbReference type="EMBL" id="SCL17510.1"/>
    </source>
</evidence>
<dbReference type="Proteomes" id="UP000198906">
    <property type="component" value="Unassembled WGS sequence"/>
</dbReference>
<dbReference type="InterPro" id="IPR041698">
    <property type="entry name" value="Methyltransf_25"/>
</dbReference>
<keyword evidence="3" id="KW-1185">Reference proteome</keyword>
<protein>
    <submittedName>
        <fullName evidence="2">Methyltransferase domain-containing protein</fullName>
    </submittedName>
</protein>
<sequence>MTARDTADASARAAGLLDQAAARRLLQLWDDQQSAYVAHRDLRFEAMFDVLRLHCPDDLTILDLACGPGAISDRVLAGFPQAAAVAVDYDPMLLTVAQGALDRYGSRAEVRDVDLATEDWEKPLAGRRIDAVLSSTALHWLSPAQLLRVYTAAARLLPAGGVLLNADHLRYDGSAPTLSDIARRHDERVQEETFAAGALSYSAWYAEAARHPELAGLAAERERRFADRPPQALAPLEFHLAALRTAGFAEVGTVWQYLDDYVVFARR</sequence>
<dbReference type="AlphaFoldDB" id="A0A1C6RK38"/>
<evidence type="ECO:0000313" key="3">
    <source>
        <dbReference type="Proteomes" id="UP000198906"/>
    </source>
</evidence>
<dbReference type="STRING" id="47866.GA0074694_2030"/>
<dbReference type="RefSeq" id="WP_091455905.1">
    <property type="nucleotide sequence ID" value="NZ_FMHU01000001.1"/>
</dbReference>
<evidence type="ECO:0000259" key="1">
    <source>
        <dbReference type="Pfam" id="PF13649"/>
    </source>
</evidence>
<accession>A0A1C6RK38</accession>
<gene>
    <name evidence="2" type="ORF">GA0074694_2030</name>
</gene>
<name>A0A1C6RK38_9ACTN</name>
<dbReference type="GO" id="GO:0008168">
    <property type="term" value="F:methyltransferase activity"/>
    <property type="evidence" value="ECO:0007669"/>
    <property type="project" value="UniProtKB-KW"/>
</dbReference>
<dbReference type="InterPro" id="IPR029063">
    <property type="entry name" value="SAM-dependent_MTases_sf"/>
</dbReference>
<dbReference type="SUPFAM" id="SSF53335">
    <property type="entry name" value="S-adenosyl-L-methionine-dependent methyltransferases"/>
    <property type="match status" value="1"/>
</dbReference>
<dbReference type="CDD" id="cd02440">
    <property type="entry name" value="AdoMet_MTases"/>
    <property type="match status" value="1"/>
</dbReference>
<proteinExistence type="predicted"/>